<dbReference type="Proteomes" id="UP000050471">
    <property type="component" value="Unassembled WGS sequence"/>
</dbReference>
<organism evidence="1 2">
    <name type="scientific">Aliiroseovarius crassostreae</name>
    <dbReference type="NCBI Taxonomy" id="154981"/>
    <lineage>
        <taxon>Bacteria</taxon>
        <taxon>Pseudomonadati</taxon>
        <taxon>Pseudomonadota</taxon>
        <taxon>Alphaproteobacteria</taxon>
        <taxon>Rhodobacterales</taxon>
        <taxon>Paracoccaceae</taxon>
        <taxon>Aliiroseovarius</taxon>
    </lineage>
</organism>
<reference evidence="1 2" key="1">
    <citation type="submission" date="2015-09" db="EMBL/GenBank/DDBJ databases">
        <title>Draft genome sequence of Aliiroseovarius crassostreae CV919-312TSm, the causative agent of Roseovarius Oyster Disease (formerly Juvenile Oyster Disease).</title>
        <authorList>
            <person name="Kessner L."/>
            <person name="Spinard E."/>
            <person name="Nelson D."/>
        </authorList>
    </citation>
    <scope>NUCLEOTIDE SEQUENCE [LARGE SCALE GENOMIC DNA]</scope>
    <source>
        <strain evidence="1 2">CV919-312</strain>
    </source>
</reference>
<name>A0A0P7IV77_9RHOB</name>
<proteinExistence type="predicted"/>
<dbReference type="AlphaFoldDB" id="A0A0P7IV77"/>
<sequence>MNRALPAPIGPKNMRQEKRALGNHFDVGNHIGSSNSEQRQRNFARFGPSADFTQLQRIGLQPSNGFFLLAACLDIGAEYSRLGLMGALFGRLLSQAYALQTLRGRTVPPFPDKR</sequence>
<comment type="caution">
    <text evidence="1">The sequence shown here is derived from an EMBL/GenBank/DDBJ whole genome shotgun (WGS) entry which is preliminary data.</text>
</comment>
<dbReference type="STRING" id="154981.AKJ29_02365"/>
<evidence type="ECO:0000313" key="2">
    <source>
        <dbReference type="Proteomes" id="UP000050471"/>
    </source>
</evidence>
<dbReference type="EMBL" id="LKBA01000007">
    <property type="protein sequence ID" value="KPN63014.1"/>
    <property type="molecule type" value="Genomic_DNA"/>
</dbReference>
<accession>A0A0P7IV77</accession>
<gene>
    <name evidence="1" type="ORF">AKJ29_02365</name>
</gene>
<protein>
    <submittedName>
        <fullName evidence="1">Uncharacterized protein</fullName>
    </submittedName>
</protein>
<evidence type="ECO:0000313" key="1">
    <source>
        <dbReference type="EMBL" id="KPN63014.1"/>
    </source>
</evidence>
<keyword evidence="2" id="KW-1185">Reference proteome</keyword>